<name>A0ABR3EU85_9AGAR</name>
<feature type="compositionally biased region" description="Basic and acidic residues" evidence="1">
    <location>
        <begin position="199"/>
        <end position="212"/>
    </location>
</feature>
<keyword evidence="3" id="KW-1185">Reference proteome</keyword>
<proteinExistence type="predicted"/>
<gene>
    <name evidence="2" type="ORF">V5O48_015549</name>
</gene>
<reference evidence="2 3" key="1">
    <citation type="submission" date="2024-02" db="EMBL/GenBank/DDBJ databases">
        <title>A draft genome for the cacao thread blight pathogen Marasmius crinis-equi.</title>
        <authorList>
            <person name="Cohen S.P."/>
            <person name="Baruah I.K."/>
            <person name="Amoako-Attah I."/>
            <person name="Bukari Y."/>
            <person name="Meinhardt L.W."/>
            <person name="Bailey B.A."/>
        </authorList>
    </citation>
    <scope>NUCLEOTIDE SEQUENCE [LARGE SCALE GENOMIC DNA]</scope>
    <source>
        <strain evidence="2 3">GH-76</strain>
    </source>
</reference>
<comment type="caution">
    <text evidence="2">The sequence shown here is derived from an EMBL/GenBank/DDBJ whole genome shotgun (WGS) entry which is preliminary data.</text>
</comment>
<evidence type="ECO:0000313" key="3">
    <source>
        <dbReference type="Proteomes" id="UP001465976"/>
    </source>
</evidence>
<sequence length="340" mass="37718">MNAPTQFLLADARPQQPDTRSTFPAAPGHSLDTRKYENNHLSAVTSASYHQHCDANCRVYTPPEVKLTKPRVIKEVPFYTAVRGFLFWGQKAVTNSSDIVLKEWWNLVKDAVLPGPWKVFIDAIDRNTPLPSRSPFVDGSLGVDRTPDWYDQRWRKQYPDLWCPGHPRNVHLFDHAAALAVVPRVAEIHLHRNPPTKSAPHEPPSRIPKAPEPDIGSSTVPSTSAGKRRRISVSDDETNYGNSATGVCGSTPPQSGAPPRMKRKRAAIIRAASELTLEKDDKNDFEAAPEISNGPSTSQAMTDDEYRSQAHPTALIIANDSLLPSDDEEDDEVYGLLAEY</sequence>
<dbReference type="Proteomes" id="UP001465976">
    <property type="component" value="Unassembled WGS sequence"/>
</dbReference>
<evidence type="ECO:0000256" key="1">
    <source>
        <dbReference type="SAM" id="MobiDB-lite"/>
    </source>
</evidence>
<protein>
    <submittedName>
        <fullName evidence="2">Uncharacterized protein</fullName>
    </submittedName>
</protein>
<feature type="region of interest" description="Disordered" evidence="1">
    <location>
        <begin position="9"/>
        <end position="29"/>
    </location>
</feature>
<dbReference type="EMBL" id="JBAHYK010001892">
    <property type="protein sequence ID" value="KAL0566461.1"/>
    <property type="molecule type" value="Genomic_DNA"/>
</dbReference>
<evidence type="ECO:0000313" key="2">
    <source>
        <dbReference type="EMBL" id="KAL0566461.1"/>
    </source>
</evidence>
<organism evidence="2 3">
    <name type="scientific">Marasmius crinis-equi</name>
    <dbReference type="NCBI Taxonomy" id="585013"/>
    <lineage>
        <taxon>Eukaryota</taxon>
        <taxon>Fungi</taxon>
        <taxon>Dikarya</taxon>
        <taxon>Basidiomycota</taxon>
        <taxon>Agaricomycotina</taxon>
        <taxon>Agaricomycetes</taxon>
        <taxon>Agaricomycetidae</taxon>
        <taxon>Agaricales</taxon>
        <taxon>Marasmiineae</taxon>
        <taxon>Marasmiaceae</taxon>
        <taxon>Marasmius</taxon>
    </lineage>
</organism>
<feature type="compositionally biased region" description="Polar residues" evidence="1">
    <location>
        <begin position="216"/>
        <end position="225"/>
    </location>
</feature>
<accession>A0ABR3EU85</accession>
<feature type="region of interest" description="Disordered" evidence="1">
    <location>
        <begin position="286"/>
        <end position="311"/>
    </location>
</feature>
<feature type="region of interest" description="Disordered" evidence="1">
    <location>
        <begin position="192"/>
        <end position="260"/>
    </location>
</feature>